<proteinExistence type="predicted"/>
<accession>A0A318URP0</accession>
<name>A0A318URP0_9SPHI</name>
<dbReference type="EMBL" id="QKLU01000001">
    <property type="protein sequence ID" value="PYF76745.1"/>
    <property type="molecule type" value="Genomic_DNA"/>
</dbReference>
<sequence length="60" mass="6788">MTIANSQRGQKFKKENGPEQPPEHPPAEAWLLFSFSLHPNEPYTKEIQPRPSPDPAYLSG</sequence>
<dbReference type="Proteomes" id="UP000248198">
    <property type="component" value="Unassembled WGS sequence"/>
</dbReference>
<feature type="region of interest" description="Disordered" evidence="1">
    <location>
        <begin position="1"/>
        <end position="28"/>
    </location>
</feature>
<gene>
    <name evidence="2" type="ORF">B0O44_101217</name>
</gene>
<protein>
    <submittedName>
        <fullName evidence="2">Uncharacterized protein</fullName>
    </submittedName>
</protein>
<feature type="compositionally biased region" description="Basic and acidic residues" evidence="1">
    <location>
        <begin position="12"/>
        <end position="26"/>
    </location>
</feature>
<keyword evidence="3" id="KW-1185">Reference proteome</keyword>
<evidence type="ECO:0000313" key="3">
    <source>
        <dbReference type="Proteomes" id="UP000248198"/>
    </source>
</evidence>
<dbReference type="AlphaFoldDB" id="A0A318URP0"/>
<comment type="caution">
    <text evidence="2">The sequence shown here is derived from an EMBL/GenBank/DDBJ whole genome shotgun (WGS) entry which is preliminary data.</text>
</comment>
<feature type="region of interest" description="Disordered" evidence="1">
    <location>
        <begin position="41"/>
        <end position="60"/>
    </location>
</feature>
<organism evidence="2 3">
    <name type="scientific">Pedobacter nutrimenti</name>
    <dbReference type="NCBI Taxonomy" id="1241337"/>
    <lineage>
        <taxon>Bacteria</taxon>
        <taxon>Pseudomonadati</taxon>
        <taxon>Bacteroidota</taxon>
        <taxon>Sphingobacteriia</taxon>
        <taxon>Sphingobacteriales</taxon>
        <taxon>Sphingobacteriaceae</taxon>
        <taxon>Pedobacter</taxon>
    </lineage>
</organism>
<evidence type="ECO:0000313" key="2">
    <source>
        <dbReference type="EMBL" id="PYF76745.1"/>
    </source>
</evidence>
<evidence type="ECO:0000256" key="1">
    <source>
        <dbReference type="SAM" id="MobiDB-lite"/>
    </source>
</evidence>
<reference evidence="2 3" key="1">
    <citation type="submission" date="2018-06" db="EMBL/GenBank/DDBJ databases">
        <title>Genomic Encyclopedia of Archaeal and Bacterial Type Strains, Phase II (KMG-II): from individual species to whole genera.</title>
        <authorList>
            <person name="Goeker M."/>
        </authorList>
    </citation>
    <scope>NUCLEOTIDE SEQUENCE [LARGE SCALE GENOMIC DNA]</scope>
    <source>
        <strain evidence="2 3">DSM 27372</strain>
    </source>
</reference>